<name>A0AAN5HXA7_9BILA</name>
<keyword evidence="3" id="KW-1185">Reference proteome</keyword>
<keyword evidence="1" id="KW-0812">Transmembrane</keyword>
<feature type="transmembrane region" description="Helical" evidence="1">
    <location>
        <begin position="144"/>
        <end position="167"/>
    </location>
</feature>
<feature type="non-terminal residue" evidence="2">
    <location>
        <position position="1"/>
    </location>
</feature>
<dbReference type="SUPFAM" id="SSF81321">
    <property type="entry name" value="Family A G protein-coupled receptor-like"/>
    <property type="match status" value="1"/>
</dbReference>
<evidence type="ECO:0008006" key="4">
    <source>
        <dbReference type="Google" id="ProtNLM"/>
    </source>
</evidence>
<evidence type="ECO:0000313" key="2">
    <source>
        <dbReference type="EMBL" id="GMR44669.1"/>
    </source>
</evidence>
<feature type="transmembrane region" description="Helical" evidence="1">
    <location>
        <begin position="94"/>
        <end position="123"/>
    </location>
</feature>
<sequence length="245" mass="27353">QVAWIVTVVCNAPPYLACFLYRHQVVLLPRSIFKLPFALKYGIVGVMYIYFGAHGALFWVGRLLRVTISLQFFLFTPSWPLSISSSVNCFNDNVVYAACVVLLTVSLCIIFLIAICTHIFSILSHHSSMSISVRKYNKMMTRMLLVQALVPCTFILCPICMVCVQVLVNFESYVSPLLAVDIAGLHSLMHSIVMISTSKTYRTVLTKMAFKLLGRPSTFSVSTLVNTHDAQTIFPVMPKPSVINS</sequence>
<dbReference type="Pfam" id="PF10318">
    <property type="entry name" value="7TM_GPCR_Srh"/>
    <property type="match status" value="1"/>
</dbReference>
<evidence type="ECO:0000256" key="1">
    <source>
        <dbReference type="SAM" id="Phobius"/>
    </source>
</evidence>
<dbReference type="AlphaFoldDB" id="A0AAN5HXA7"/>
<reference evidence="3" key="1">
    <citation type="submission" date="2022-10" db="EMBL/GenBank/DDBJ databases">
        <title>Genome assembly of Pristionchus species.</title>
        <authorList>
            <person name="Yoshida K."/>
            <person name="Sommer R.J."/>
        </authorList>
    </citation>
    <scope>NUCLEOTIDE SEQUENCE [LARGE SCALE GENOMIC DNA]</scope>
    <source>
        <strain evidence="3">RS5460</strain>
    </source>
</reference>
<feature type="transmembrane region" description="Helical" evidence="1">
    <location>
        <begin position="173"/>
        <end position="195"/>
    </location>
</feature>
<gene>
    <name evidence="2" type="ORF">PMAYCL1PPCAC_14864</name>
</gene>
<keyword evidence="1" id="KW-0472">Membrane</keyword>
<feature type="non-terminal residue" evidence="2">
    <location>
        <position position="245"/>
    </location>
</feature>
<organism evidence="2 3">
    <name type="scientific">Pristionchus mayeri</name>
    <dbReference type="NCBI Taxonomy" id="1317129"/>
    <lineage>
        <taxon>Eukaryota</taxon>
        <taxon>Metazoa</taxon>
        <taxon>Ecdysozoa</taxon>
        <taxon>Nematoda</taxon>
        <taxon>Chromadorea</taxon>
        <taxon>Rhabditida</taxon>
        <taxon>Rhabditina</taxon>
        <taxon>Diplogasteromorpha</taxon>
        <taxon>Diplogasteroidea</taxon>
        <taxon>Neodiplogasteridae</taxon>
        <taxon>Pristionchus</taxon>
    </lineage>
</organism>
<proteinExistence type="predicted"/>
<dbReference type="InterPro" id="IPR019422">
    <property type="entry name" value="7TM_GPCR_serpentine_rcpt_Srh"/>
</dbReference>
<dbReference type="EMBL" id="BTRK01000004">
    <property type="protein sequence ID" value="GMR44669.1"/>
    <property type="molecule type" value="Genomic_DNA"/>
</dbReference>
<dbReference type="Proteomes" id="UP001328107">
    <property type="component" value="Unassembled WGS sequence"/>
</dbReference>
<keyword evidence="1" id="KW-1133">Transmembrane helix</keyword>
<comment type="caution">
    <text evidence="2">The sequence shown here is derived from an EMBL/GenBank/DDBJ whole genome shotgun (WGS) entry which is preliminary data.</text>
</comment>
<evidence type="ECO:0000313" key="3">
    <source>
        <dbReference type="Proteomes" id="UP001328107"/>
    </source>
</evidence>
<protein>
    <recommendedName>
        <fullName evidence="4">G protein-coupled receptor</fullName>
    </recommendedName>
</protein>
<dbReference type="PANTHER" id="PTHR45830">
    <property type="entry name" value="SERPENTINE RECEPTOR, CLASS I"/>
    <property type="match status" value="1"/>
</dbReference>
<dbReference type="PANTHER" id="PTHR45830:SF15">
    <property type="entry name" value="SERPENTINE RECEPTOR, CLASS I"/>
    <property type="match status" value="1"/>
</dbReference>
<accession>A0AAN5HXA7</accession>